<feature type="binding site" evidence="11">
    <location>
        <position position="172"/>
    </location>
    <ligand>
        <name>Mg(2+)</name>
        <dbReference type="ChEBI" id="CHEBI:18420"/>
    </ligand>
</feature>
<evidence type="ECO:0000256" key="1">
    <source>
        <dbReference type="ARBA" id="ARBA00011955"/>
    </source>
</evidence>
<evidence type="ECO:0000313" key="14">
    <source>
        <dbReference type="Proteomes" id="UP000046155"/>
    </source>
</evidence>
<dbReference type="Proteomes" id="UP000046155">
    <property type="component" value="Unassembled WGS sequence"/>
</dbReference>
<dbReference type="Gene3D" id="3.10.520.10">
    <property type="entry name" value="ApbE-like domains"/>
    <property type="match status" value="1"/>
</dbReference>
<proteinExistence type="inferred from homology"/>
<dbReference type="PROSITE" id="PS51257">
    <property type="entry name" value="PROKAR_LIPOPROTEIN"/>
    <property type="match status" value="1"/>
</dbReference>
<comment type="function">
    <text evidence="12">Flavin transferase that catalyzes the transfer of the FMN moiety of FAD and its covalent binding to the hydroxyl group of a threonine residue in a target flavoprotein.</text>
</comment>
<keyword evidence="7 10" id="KW-0460">Magnesium</keyword>
<keyword evidence="14" id="KW-1185">Reference proteome</keyword>
<dbReference type="EC" id="2.7.1.180" evidence="1 10"/>
<evidence type="ECO:0000256" key="6">
    <source>
        <dbReference type="ARBA" id="ARBA00022827"/>
    </source>
</evidence>
<keyword evidence="4 10" id="KW-0808">Transferase</keyword>
<evidence type="ECO:0000313" key="13">
    <source>
        <dbReference type="EMBL" id="CEO89253.1"/>
    </source>
</evidence>
<comment type="subcellular location">
    <subcellularLocation>
        <location evidence="12">Cell inner membrane</location>
        <topology evidence="12">Lipid-anchor</topology>
        <orientation evidence="12">Periplasmic side</orientation>
    </subcellularLocation>
</comment>
<evidence type="ECO:0000256" key="11">
    <source>
        <dbReference type="PIRSR" id="PIRSR006268-2"/>
    </source>
</evidence>
<dbReference type="GO" id="GO:0016740">
    <property type="term" value="F:transferase activity"/>
    <property type="evidence" value="ECO:0007669"/>
    <property type="project" value="UniProtKB-UniRule"/>
</dbReference>
<gene>
    <name evidence="13" type="ORF">SSCH_420046</name>
</gene>
<dbReference type="RefSeq" id="WP_044665239.1">
    <property type="nucleotide sequence ID" value="NZ_CDRZ01000239.1"/>
</dbReference>
<feature type="binding site" evidence="11">
    <location>
        <position position="286"/>
    </location>
    <ligand>
        <name>Mg(2+)</name>
        <dbReference type="ChEBI" id="CHEBI:18420"/>
    </ligand>
</feature>
<keyword evidence="12 13" id="KW-0449">Lipoprotein</keyword>
<dbReference type="InterPro" id="IPR024932">
    <property type="entry name" value="ApbE"/>
</dbReference>
<keyword evidence="5 10" id="KW-0479">Metal-binding</keyword>
<dbReference type="SUPFAM" id="SSF143631">
    <property type="entry name" value="ApbE-like"/>
    <property type="match status" value="1"/>
</dbReference>
<evidence type="ECO:0000256" key="8">
    <source>
        <dbReference type="ARBA" id="ARBA00031306"/>
    </source>
</evidence>
<dbReference type="PIRSF" id="PIRSF006268">
    <property type="entry name" value="ApbE"/>
    <property type="match status" value="1"/>
</dbReference>
<keyword evidence="3 10" id="KW-0285">Flavoprotein</keyword>
<keyword evidence="12" id="KW-0732">Signal</keyword>
<evidence type="ECO:0000256" key="2">
    <source>
        <dbReference type="ARBA" id="ARBA00016337"/>
    </source>
</evidence>
<accession>A0A0B7MM33</accession>
<keyword evidence="12" id="KW-1003">Cell membrane</keyword>
<dbReference type="PANTHER" id="PTHR30040:SF2">
    <property type="entry name" value="FAD:PROTEIN FMN TRANSFERASE"/>
    <property type="match status" value="1"/>
</dbReference>
<evidence type="ECO:0000256" key="4">
    <source>
        <dbReference type="ARBA" id="ARBA00022679"/>
    </source>
</evidence>
<name>A0A0B7MM33_9FIRM</name>
<sequence>MKKLIYTLLVISLLFFSTGCDTGQQRPVKAEDFALGTVIHQEVYGAKAQKAADEVSAKIKELDALWTINNPGGDINKLNDHAGEGYIELNPETISILKSARKISDLSGGAAFDITVAPLVKAWGVGTENPQVPAADFVKKLVSLVNYQDVLIDEATNSAGLRMKGEMVDLGGIAKGYIGDLAIEIYKNNGITSAFVNLGGHVVVLGSKPDGSAWRVAIQNPRGQNGTFVGVVSVTDKAVVTSGDYQRYFTENGKRYCHIFDPRTGYPVDSCLMSVTIVASSSTEADGMSKAFVLGLEKGMDLVEYYGKAEAVFITDDKKIYVTPGLQDNFSLEDATNEYTYIQNWR</sequence>
<dbReference type="GO" id="GO:0046872">
    <property type="term" value="F:metal ion binding"/>
    <property type="evidence" value="ECO:0007669"/>
    <property type="project" value="UniProtKB-UniRule"/>
</dbReference>
<dbReference type="OrthoDB" id="9778595at2"/>
<comment type="cofactor">
    <cofactor evidence="11">
        <name>Mg(2+)</name>
        <dbReference type="ChEBI" id="CHEBI:18420"/>
    </cofactor>
    <cofactor evidence="11">
        <name>Mn(2+)</name>
        <dbReference type="ChEBI" id="CHEBI:29035"/>
    </cofactor>
    <text evidence="11">Magnesium. Can also use manganese.</text>
</comment>
<reference evidence="14" key="1">
    <citation type="submission" date="2015-01" db="EMBL/GenBank/DDBJ databases">
        <authorList>
            <person name="Manzoor Shahid"/>
            <person name="Zubair Saima"/>
        </authorList>
    </citation>
    <scope>NUCLEOTIDE SEQUENCE [LARGE SCALE GENOMIC DNA]</scope>
    <source>
        <strain evidence="14">Sp3</strain>
    </source>
</reference>
<dbReference type="InterPro" id="IPR003374">
    <property type="entry name" value="ApbE-like_sf"/>
</dbReference>
<keyword evidence="6 10" id="KW-0274">FAD</keyword>
<comment type="catalytic activity">
    <reaction evidence="9 10 12">
        <text>L-threonyl-[protein] + FAD = FMN-L-threonyl-[protein] + AMP + H(+)</text>
        <dbReference type="Rhea" id="RHEA:36847"/>
        <dbReference type="Rhea" id="RHEA-COMP:11060"/>
        <dbReference type="Rhea" id="RHEA-COMP:11061"/>
        <dbReference type="ChEBI" id="CHEBI:15378"/>
        <dbReference type="ChEBI" id="CHEBI:30013"/>
        <dbReference type="ChEBI" id="CHEBI:57692"/>
        <dbReference type="ChEBI" id="CHEBI:74257"/>
        <dbReference type="ChEBI" id="CHEBI:456215"/>
        <dbReference type="EC" id="2.7.1.180"/>
    </reaction>
</comment>
<evidence type="ECO:0000256" key="5">
    <source>
        <dbReference type="ARBA" id="ARBA00022723"/>
    </source>
</evidence>
<keyword evidence="12" id="KW-0997">Cell inner membrane</keyword>
<dbReference type="PANTHER" id="PTHR30040">
    <property type="entry name" value="THIAMINE BIOSYNTHESIS LIPOPROTEIN APBE"/>
    <property type="match status" value="1"/>
</dbReference>
<feature type="signal peptide" evidence="12">
    <location>
        <begin position="1"/>
        <end position="22"/>
    </location>
</feature>
<protein>
    <recommendedName>
        <fullName evidence="2 10">FAD:protein FMN transferase</fullName>
        <ecNumber evidence="1 10">2.7.1.180</ecNumber>
    </recommendedName>
    <alternativeName>
        <fullName evidence="8 10">Flavin transferase</fullName>
    </alternativeName>
</protein>
<evidence type="ECO:0000256" key="9">
    <source>
        <dbReference type="ARBA" id="ARBA00048540"/>
    </source>
</evidence>
<dbReference type="EMBL" id="CDRZ01000239">
    <property type="protein sequence ID" value="CEO89253.1"/>
    <property type="molecule type" value="Genomic_DNA"/>
</dbReference>
<evidence type="ECO:0000256" key="10">
    <source>
        <dbReference type="PIRNR" id="PIRNR006268"/>
    </source>
</evidence>
<organism evidence="13 14">
    <name type="scientific">Syntrophaceticus schinkii</name>
    <dbReference type="NCBI Taxonomy" id="499207"/>
    <lineage>
        <taxon>Bacteria</taxon>
        <taxon>Bacillati</taxon>
        <taxon>Bacillota</taxon>
        <taxon>Clostridia</taxon>
        <taxon>Thermoanaerobacterales</taxon>
        <taxon>Thermoanaerobacterales Family III. Incertae Sedis</taxon>
        <taxon>Syntrophaceticus</taxon>
    </lineage>
</organism>
<evidence type="ECO:0000256" key="7">
    <source>
        <dbReference type="ARBA" id="ARBA00022842"/>
    </source>
</evidence>
<evidence type="ECO:0000256" key="3">
    <source>
        <dbReference type="ARBA" id="ARBA00022630"/>
    </source>
</evidence>
<keyword evidence="12" id="KW-0472">Membrane</keyword>
<dbReference type="AlphaFoldDB" id="A0A0B7MM33"/>
<dbReference type="Pfam" id="PF02424">
    <property type="entry name" value="ApbE"/>
    <property type="match status" value="1"/>
</dbReference>
<evidence type="ECO:0000256" key="12">
    <source>
        <dbReference type="RuleBase" id="RU363002"/>
    </source>
</evidence>
<feature type="chain" id="PRO_5039755825" description="FAD:protein FMN transferase" evidence="12">
    <location>
        <begin position="23"/>
        <end position="346"/>
    </location>
</feature>
<dbReference type="GO" id="GO:0005886">
    <property type="term" value="C:plasma membrane"/>
    <property type="evidence" value="ECO:0007669"/>
    <property type="project" value="UniProtKB-SubCell"/>
</dbReference>
<comment type="similarity">
    <text evidence="10 12">Belongs to the ApbE family.</text>
</comment>